<proteinExistence type="predicted"/>
<name>A0A8J3AFK8_9BACI</name>
<dbReference type="Pfam" id="PF14179">
    <property type="entry name" value="YppG"/>
    <property type="match status" value="1"/>
</dbReference>
<gene>
    <name evidence="2" type="ORF">GCM10007380_12340</name>
</gene>
<reference evidence="3" key="1">
    <citation type="journal article" date="2019" name="Int. J. Syst. Evol. Microbiol.">
        <title>The Global Catalogue of Microorganisms (GCM) 10K type strain sequencing project: providing services to taxonomists for standard genome sequencing and annotation.</title>
        <authorList>
            <consortium name="The Broad Institute Genomics Platform"/>
            <consortium name="The Broad Institute Genome Sequencing Center for Infectious Disease"/>
            <person name="Wu L."/>
            <person name="Ma J."/>
        </authorList>
    </citation>
    <scope>NUCLEOTIDE SEQUENCE [LARGE SCALE GENOMIC DNA]</scope>
    <source>
        <strain evidence="3">CGMCC 1.14993</strain>
    </source>
</reference>
<evidence type="ECO:0000313" key="2">
    <source>
        <dbReference type="EMBL" id="GGI12323.1"/>
    </source>
</evidence>
<evidence type="ECO:0008006" key="4">
    <source>
        <dbReference type="Google" id="ProtNLM"/>
    </source>
</evidence>
<sequence length="266" mass="30666">MFPPNHVDNSFEWFRNQHQLNDHYYHNGTFNPYDLNQQQNEMIQRYYGNMIQPYSQNQLQTTEVQQTMQMMETAPTSETQTFQAMNQMEDIQQHAYQEQGTMFASPPEYAQAQPHLMQNPAGLYPSQPYATPLESGFPGYGQQPQATNYSNFQLYSNPYGDQNFQTQFSNFTQQQPQQQQYGQMMQGGPFSTPSMFAPSTPYPTQPKQLNQQNSNGQSFQFSSILNQFKNSSGSYDVPKMMSTAGQMMNTVNQVGGLFKQIGFFFK</sequence>
<feature type="region of interest" description="Disordered" evidence="1">
    <location>
        <begin position="118"/>
        <end position="144"/>
    </location>
</feature>
<keyword evidence="3" id="KW-1185">Reference proteome</keyword>
<evidence type="ECO:0000313" key="3">
    <source>
        <dbReference type="Proteomes" id="UP000626244"/>
    </source>
</evidence>
<dbReference type="InterPro" id="IPR025555">
    <property type="entry name" value="YppG"/>
</dbReference>
<evidence type="ECO:0000256" key="1">
    <source>
        <dbReference type="SAM" id="MobiDB-lite"/>
    </source>
</evidence>
<dbReference type="AlphaFoldDB" id="A0A8J3AFK8"/>
<accession>A0A8J3AFK8</accession>
<dbReference type="EMBL" id="BMHB01000001">
    <property type="protein sequence ID" value="GGI12323.1"/>
    <property type="molecule type" value="Genomic_DNA"/>
</dbReference>
<dbReference type="Proteomes" id="UP000626244">
    <property type="component" value="Unassembled WGS sequence"/>
</dbReference>
<comment type="caution">
    <text evidence="2">The sequence shown here is derived from an EMBL/GenBank/DDBJ whole genome shotgun (WGS) entry which is preliminary data.</text>
</comment>
<organism evidence="2 3">
    <name type="scientific">Gottfriedia solisilvae</name>
    <dbReference type="NCBI Taxonomy" id="1516104"/>
    <lineage>
        <taxon>Bacteria</taxon>
        <taxon>Bacillati</taxon>
        <taxon>Bacillota</taxon>
        <taxon>Bacilli</taxon>
        <taxon>Bacillales</taxon>
        <taxon>Bacillaceae</taxon>
        <taxon>Gottfriedia</taxon>
    </lineage>
</organism>
<protein>
    <recommendedName>
        <fullName evidence="4">Spore coat protein</fullName>
    </recommendedName>
</protein>